<evidence type="ECO:0000256" key="6">
    <source>
        <dbReference type="ARBA" id="ARBA00044633"/>
    </source>
</evidence>
<feature type="active site" description="Proton acceptor" evidence="7">
    <location>
        <position position="317"/>
    </location>
</feature>
<dbReference type="Proteomes" id="UP000187735">
    <property type="component" value="Chromosome"/>
</dbReference>
<feature type="binding site" evidence="7">
    <location>
        <position position="348"/>
    </location>
    <ligand>
        <name>phosphoenolpyruvate</name>
        <dbReference type="ChEBI" id="CHEBI:58702"/>
    </ligand>
</feature>
<dbReference type="PANTHER" id="PTHR21090">
    <property type="entry name" value="AROM/DEHYDROQUINATE SYNTHASE"/>
    <property type="match status" value="1"/>
</dbReference>
<comment type="caution">
    <text evidence="7">Lacks conserved residue(s) required for the propagation of feature annotation.</text>
</comment>
<dbReference type="GO" id="GO:0003866">
    <property type="term" value="F:3-phosphoshikimate 1-carboxyvinyltransferase activity"/>
    <property type="evidence" value="ECO:0007669"/>
    <property type="project" value="UniProtKB-UniRule"/>
</dbReference>
<feature type="binding site" evidence="7">
    <location>
        <position position="389"/>
    </location>
    <ligand>
        <name>phosphoenolpyruvate</name>
        <dbReference type="ChEBI" id="CHEBI:58702"/>
    </ligand>
</feature>
<comment type="subunit">
    <text evidence="7">Monomer.</text>
</comment>
<dbReference type="Gene3D" id="3.65.10.10">
    <property type="entry name" value="Enolpyruvate transferase domain"/>
    <property type="match status" value="2"/>
</dbReference>
<dbReference type="KEGG" id="fmr:Fuma_02370"/>
<organism evidence="10 11">
    <name type="scientific">Fuerstiella marisgermanici</name>
    <dbReference type="NCBI Taxonomy" id="1891926"/>
    <lineage>
        <taxon>Bacteria</taxon>
        <taxon>Pseudomonadati</taxon>
        <taxon>Planctomycetota</taxon>
        <taxon>Planctomycetia</taxon>
        <taxon>Planctomycetales</taxon>
        <taxon>Planctomycetaceae</taxon>
        <taxon>Fuerstiella</taxon>
    </lineage>
</organism>
<keyword evidence="4 7" id="KW-0808">Transferase</keyword>
<dbReference type="GO" id="GO:0009073">
    <property type="term" value="P:aromatic amino acid family biosynthetic process"/>
    <property type="evidence" value="ECO:0007669"/>
    <property type="project" value="UniProtKB-KW"/>
</dbReference>
<feature type="binding site" evidence="7">
    <location>
        <position position="344"/>
    </location>
    <ligand>
        <name>3-phosphoshikimate</name>
        <dbReference type="ChEBI" id="CHEBI:145989"/>
    </ligand>
</feature>
<feature type="binding site" evidence="7">
    <location>
        <position position="29"/>
    </location>
    <ligand>
        <name>3-phosphoshikimate</name>
        <dbReference type="ChEBI" id="CHEBI:145989"/>
    </ligand>
</feature>
<feature type="region of interest" description="Disordered" evidence="8">
    <location>
        <begin position="1"/>
        <end position="22"/>
    </location>
</feature>
<feature type="binding site" evidence="7">
    <location>
        <position position="97"/>
    </location>
    <ligand>
        <name>phosphoenolpyruvate</name>
        <dbReference type="ChEBI" id="CHEBI:58702"/>
    </ligand>
</feature>
<comment type="subcellular location">
    <subcellularLocation>
        <location evidence="7">Cytoplasm</location>
    </subcellularLocation>
</comment>
<dbReference type="GO" id="GO:0005737">
    <property type="term" value="C:cytoplasm"/>
    <property type="evidence" value="ECO:0007669"/>
    <property type="project" value="UniProtKB-SubCell"/>
</dbReference>
<comment type="function">
    <text evidence="7">Catalyzes the transfer of the enolpyruvyl moiety of phosphoenolpyruvate (PEP) to the 5-hydroxyl of shikimate-3-phosphate (S3P) to produce enolpyruvyl shikimate-3-phosphate and inorganic phosphate.</text>
</comment>
<dbReference type="InterPro" id="IPR036968">
    <property type="entry name" value="Enolpyruvate_Tfrase_sf"/>
</dbReference>
<feature type="binding site" evidence="7">
    <location>
        <position position="414"/>
    </location>
    <ligand>
        <name>phosphoenolpyruvate</name>
        <dbReference type="ChEBI" id="CHEBI:58702"/>
    </ligand>
</feature>
<evidence type="ECO:0000256" key="4">
    <source>
        <dbReference type="ARBA" id="ARBA00022679"/>
    </source>
</evidence>
<feature type="binding site" evidence="7">
    <location>
        <position position="25"/>
    </location>
    <ligand>
        <name>3-phosphoshikimate</name>
        <dbReference type="ChEBI" id="CHEBI:145989"/>
    </ligand>
</feature>
<evidence type="ECO:0000256" key="5">
    <source>
        <dbReference type="ARBA" id="ARBA00023141"/>
    </source>
</evidence>
<dbReference type="STRING" id="1891926.Fuma_02370"/>
<evidence type="ECO:0000259" key="9">
    <source>
        <dbReference type="Pfam" id="PF00275"/>
    </source>
</evidence>
<keyword evidence="5 7" id="KW-0057">Aromatic amino acid biosynthesis</keyword>
<comment type="catalytic activity">
    <reaction evidence="6">
        <text>3-phosphoshikimate + phosphoenolpyruvate = 5-O-(1-carboxyvinyl)-3-phosphoshikimate + phosphate</text>
        <dbReference type="Rhea" id="RHEA:21256"/>
        <dbReference type="ChEBI" id="CHEBI:43474"/>
        <dbReference type="ChEBI" id="CHEBI:57701"/>
        <dbReference type="ChEBI" id="CHEBI:58702"/>
        <dbReference type="ChEBI" id="CHEBI:145989"/>
        <dbReference type="EC" id="2.5.1.19"/>
    </reaction>
    <physiologicalReaction direction="left-to-right" evidence="6">
        <dbReference type="Rhea" id="RHEA:21257"/>
    </physiologicalReaction>
</comment>
<dbReference type="RefSeq" id="WP_077028255.1">
    <property type="nucleotide sequence ID" value="NZ_CP017641.1"/>
</dbReference>
<gene>
    <name evidence="7 10" type="primary">aroA</name>
    <name evidence="10" type="ORF">Fuma_02370</name>
</gene>
<feature type="domain" description="Enolpyruvate transferase" evidence="9">
    <location>
        <begin position="12"/>
        <end position="423"/>
    </location>
</feature>
<feature type="binding site" evidence="7">
    <location>
        <position position="125"/>
    </location>
    <ligand>
        <name>phosphoenolpyruvate</name>
        <dbReference type="ChEBI" id="CHEBI:58702"/>
    </ligand>
</feature>
<proteinExistence type="inferred from homology"/>
<dbReference type="InterPro" id="IPR013792">
    <property type="entry name" value="RNA3'P_cycl/enolpyr_Trfase_a/b"/>
</dbReference>
<dbReference type="InterPro" id="IPR001986">
    <property type="entry name" value="Enolpyruvate_Tfrase_dom"/>
</dbReference>
<protein>
    <recommendedName>
        <fullName evidence="7">3-phosphoshikimate 1-carboxyvinyltransferase</fullName>
        <ecNumber evidence="7">2.5.1.19</ecNumber>
    </recommendedName>
    <alternativeName>
        <fullName evidence="7">5-enolpyruvylshikimate-3-phosphate synthase</fullName>
        <shortName evidence="7">EPSP synthase</shortName>
        <shortName evidence="7">EPSPS</shortName>
    </alternativeName>
</protein>
<dbReference type="UniPathway" id="UPA00053">
    <property type="reaction ID" value="UER00089"/>
</dbReference>
<feature type="binding site" evidence="7">
    <location>
        <position position="174"/>
    </location>
    <ligand>
        <name>3-phosphoshikimate</name>
        <dbReference type="ChEBI" id="CHEBI:145989"/>
    </ligand>
</feature>
<comment type="similarity">
    <text evidence="2 7">Belongs to the EPSP synthase family.</text>
</comment>
<evidence type="ECO:0000256" key="2">
    <source>
        <dbReference type="ARBA" id="ARBA00009948"/>
    </source>
</evidence>
<accession>A0A1P8WFA1</accession>
<feature type="binding site" evidence="7">
    <location>
        <position position="175"/>
    </location>
    <ligand>
        <name>3-phosphoshikimate</name>
        <dbReference type="ChEBI" id="CHEBI:145989"/>
    </ligand>
</feature>
<dbReference type="HAMAP" id="MF_00210">
    <property type="entry name" value="EPSP_synth"/>
    <property type="match status" value="1"/>
</dbReference>
<dbReference type="EMBL" id="CP017641">
    <property type="protein sequence ID" value="APZ92758.1"/>
    <property type="molecule type" value="Genomic_DNA"/>
</dbReference>
<reference evidence="10 11" key="1">
    <citation type="journal article" date="2016" name="Front. Microbiol.">
        <title>Fuerstia marisgermanicae gen. nov., sp. nov., an Unusual Member of the Phylum Planctomycetes from the German Wadden Sea.</title>
        <authorList>
            <person name="Kohn T."/>
            <person name="Heuer A."/>
            <person name="Jogler M."/>
            <person name="Vollmers J."/>
            <person name="Boedeker C."/>
            <person name="Bunk B."/>
            <person name="Rast P."/>
            <person name="Borchert D."/>
            <person name="Glockner I."/>
            <person name="Freese H.M."/>
            <person name="Klenk H.P."/>
            <person name="Overmann J."/>
            <person name="Kaster A.K."/>
            <person name="Rohde M."/>
            <person name="Wiegand S."/>
            <person name="Jogler C."/>
        </authorList>
    </citation>
    <scope>NUCLEOTIDE SEQUENCE [LARGE SCALE GENOMIC DNA]</scope>
    <source>
        <strain evidence="10 11">NH11</strain>
    </source>
</reference>
<keyword evidence="3 7" id="KW-0028">Amino-acid biosynthesis</keyword>
<evidence type="ECO:0000256" key="1">
    <source>
        <dbReference type="ARBA" id="ARBA00004811"/>
    </source>
</evidence>
<dbReference type="PROSITE" id="PS00885">
    <property type="entry name" value="EPSP_SYNTHASE_2"/>
    <property type="match status" value="1"/>
</dbReference>
<comment type="pathway">
    <text evidence="1 7">Metabolic intermediate biosynthesis; chorismate biosynthesis; chorismate from D-erythrose 4-phosphate and phosphoenolpyruvate: step 6/7.</text>
</comment>
<keyword evidence="11" id="KW-1185">Reference proteome</keyword>
<dbReference type="EC" id="2.5.1.19" evidence="7"/>
<evidence type="ECO:0000313" key="10">
    <source>
        <dbReference type="EMBL" id="APZ92758.1"/>
    </source>
</evidence>
<feature type="binding site" evidence="7">
    <location>
        <position position="24"/>
    </location>
    <ligand>
        <name>phosphoenolpyruvate</name>
        <dbReference type="ChEBI" id="CHEBI:58702"/>
    </ligand>
</feature>
<dbReference type="InterPro" id="IPR006264">
    <property type="entry name" value="EPSP_synthase"/>
</dbReference>
<dbReference type="OrthoDB" id="9809920at2"/>
<keyword evidence="7" id="KW-0963">Cytoplasm</keyword>
<evidence type="ECO:0000256" key="7">
    <source>
        <dbReference type="HAMAP-Rule" id="MF_00210"/>
    </source>
</evidence>
<dbReference type="SUPFAM" id="SSF55205">
    <property type="entry name" value="EPT/RTPC-like"/>
    <property type="match status" value="1"/>
</dbReference>
<dbReference type="CDD" id="cd01556">
    <property type="entry name" value="EPSP_synthase"/>
    <property type="match status" value="1"/>
</dbReference>
<feature type="binding site" evidence="7">
    <location>
        <position position="202"/>
    </location>
    <ligand>
        <name>3-phosphoshikimate</name>
        <dbReference type="ChEBI" id="CHEBI:145989"/>
    </ligand>
</feature>
<dbReference type="PIRSF" id="PIRSF000505">
    <property type="entry name" value="EPSPS"/>
    <property type="match status" value="1"/>
</dbReference>
<dbReference type="PANTHER" id="PTHR21090:SF5">
    <property type="entry name" value="PENTAFUNCTIONAL AROM POLYPEPTIDE"/>
    <property type="match status" value="1"/>
</dbReference>
<feature type="binding site" evidence="7">
    <location>
        <position position="176"/>
    </location>
    <ligand>
        <name>phosphoenolpyruvate</name>
        <dbReference type="ChEBI" id="CHEBI:58702"/>
    </ligand>
</feature>
<dbReference type="NCBIfam" id="TIGR01356">
    <property type="entry name" value="aroA"/>
    <property type="match status" value="1"/>
</dbReference>
<feature type="binding site" evidence="7">
    <location>
        <position position="24"/>
    </location>
    <ligand>
        <name>3-phosphoshikimate</name>
        <dbReference type="ChEBI" id="CHEBI:145989"/>
    </ligand>
</feature>
<evidence type="ECO:0000256" key="8">
    <source>
        <dbReference type="SAM" id="MobiDB-lite"/>
    </source>
</evidence>
<evidence type="ECO:0000313" key="11">
    <source>
        <dbReference type="Proteomes" id="UP000187735"/>
    </source>
</evidence>
<sequence length="447" mass="47299">MIESRLITPTNGPVSGTIRPPGSKSITNRALIIAAMANGTSSLTGVLFSKDTEVMLESLHRLGIAVQHDSAAGTCRVEGCGGTIPAEKAELWLENSGTSIRFLTSLCALGRGPYELDGVERMRERPIGDLVSALNALGANVQCRDQSTQCPPVIVDSASDNRLGGAVDIAGNLSSQFLSSLLMMAPAADAPVTLNVEGELVSKPYVTMTIQMMKAFGVTVSHPDDLSSFQIPPQKYVAQQYDIEPDASAASYFLGAAAVTGGRVTVDGLSKNALQGDVEFATALERMGCEVTWNASSVTVTGKPLCGVDIDMNAISDTAQTLATVACFADSPTTIRNVGHMRHKETDRIAAVVTELRRAGIQAEEFDDGLKIFPGVPQPAEIHTYDDHRMAMSFSLLGLRAKGICILDPGCTSKTYPNYFDDLQQLCDGTLSGDSSDQAAASQRSVS</sequence>
<feature type="binding site" evidence="7">
    <location>
        <position position="176"/>
    </location>
    <ligand>
        <name>3-phosphoshikimate</name>
        <dbReference type="ChEBI" id="CHEBI:145989"/>
    </ligand>
</feature>
<feature type="binding site" evidence="7">
    <location>
        <position position="317"/>
    </location>
    <ligand>
        <name>3-phosphoshikimate</name>
        <dbReference type="ChEBI" id="CHEBI:145989"/>
    </ligand>
</feature>
<dbReference type="AlphaFoldDB" id="A0A1P8WFA1"/>
<dbReference type="GO" id="GO:0008652">
    <property type="term" value="P:amino acid biosynthetic process"/>
    <property type="evidence" value="ECO:0007669"/>
    <property type="project" value="UniProtKB-KW"/>
</dbReference>
<dbReference type="InterPro" id="IPR023193">
    <property type="entry name" value="EPSP_synthase_CS"/>
</dbReference>
<evidence type="ECO:0000256" key="3">
    <source>
        <dbReference type="ARBA" id="ARBA00022605"/>
    </source>
</evidence>
<dbReference type="GO" id="GO:0009423">
    <property type="term" value="P:chorismate biosynthetic process"/>
    <property type="evidence" value="ECO:0007669"/>
    <property type="project" value="UniProtKB-UniRule"/>
</dbReference>
<name>A0A1P8WFA1_9PLAN</name>
<dbReference type="Pfam" id="PF00275">
    <property type="entry name" value="EPSP_synthase"/>
    <property type="match status" value="1"/>
</dbReference>